<evidence type="ECO:0000313" key="8">
    <source>
        <dbReference type="Proteomes" id="UP000735302"/>
    </source>
</evidence>
<gene>
    <name evidence="7" type="ORF">PoB_002148900</name>
</gene>
<dbReference type="GO" id="GO:0005886">
    <property type="term" value="C:plasma membrane"/>
    <property type="evidence" value="ECO:0007669"/>
    <property type="project" value="TreeGrafter"/>
</dbReference>
<protein>
    <submittedName>
        <fullName evidence="7">Location of vulva defective 1</fullName>
    </submittedName>
</protein>
<organism evidence="7 8">
    <name type="scientific">Plakobranchus ocellatus</name>
    <dbReference type="NCBI Taxonomy" id="259542"/>
    <lineage>
        <taxon>Eukaryota</taxon>
        <taxon>Metazoa</taxon>
        <taxon>Spiralia</taxon>
        <taxon>Lophotrochozoa</taxon>
        <taxon>Mollusca</taxon>
        <taxon>Gastropoda</taxon>
        <taxon>Heterobranchia</taxon>
        <taxon>Euthyneura</taxon>
        <taxon>Panpulmonata</taxon>
        <taxon>Sacoglossa</taxon>
        <taxon>Placobranchoidea</taxon>
        <taxon>Plakobranchidae</taxon>
        <taxon>Plakobranchus</taxon>
    </lineage>
</organism>
<keyword evidence="4" id="KW-1133">Transmembrane helix</keyword>
<evidence type="ECO:0000313" key="7">
    <source>
        <dbReference type="EMBL" id="GFN94983.1"/>
    </source>
</evidence>
<reference evidence="7 8" key="1">
    <citation type="journal article" date="2021" name="Elife">
        <title>Chloroplast acquisition without the gene transfer in kleptoplastic sea slugs, Plakobranchus ocellatus.</title>
        <authorList>
            <person name="Maeda T."/>
            <person name="Takahashi S."/>
            <person name="Yoshida T."/>
            <person name="Shimamura S."/>
            <person name="Takaki Y."/>
            <person name="Nagai Y."/>
            <person name="Toyoda A."/>
            <person name="Suzuki Y."/>
            <person name="Arimoto A."/>
            <person name="Ishii H."/>
            <person name="Satoh N."/>
            <person name="Nishiyama T."/>
            <person name="Hasebe M."/>
            <person name="Maruyama T."/>
            <person name="Minagawa J."/>
            <person name="Obokata J."/>
            <person name="Shigenobu S."/>
        </authorList>
    </citation>
    <scope>NUCLEOTIDE SEQUENCE [LARGE SCALE GENOMIC DNA]</scope>
</reference>
<evidence type="ECO:0000259" key="6">
    <source>
        <dbReference type="Pfam" id="PF02010"/>
    </source>
</evidence>
<name>A0AAV3ZKT5_9GAST</name>
<dbReference type="InterPro" id="IPR002859">
    <property type="entry name" value="PKD/REJ-like"/>
</dbReference>
<accession>A0AAV3ZKT5</accession>
<keyword evidence="5" id="KW-0472">Membrane</keyword>
<dbReference type="Proteomes" id="UP000735302">
    <property type="component" value="Unassembled WGS sequence"/>
</dbReference>
<keyword evidence="3" id="KW-0677">Repeat</keyword>
<feature type="domain" description="PKD/REJ-like" evidence="6">
    <location>
        <begin position="9"/>
        <end position="182"/>
    </location>
</feature>
<dbReference type="GO" id="GO:0006816">
    <property type="term" value="P:calcium ion transport"/>
    <property type="evidence" value="ECO:0007669"/>
    <property type="project" value="TreeGrafter"/>
</dbReference>
<dbReference type="Pfam" id="PF02010">
    <property type="entry name" value="REJ"/>
    <property type="match status" value="1"/>
</dbReference>
<dbReference type="AlphaFoldDB" id="A0AAV3ZKT5"/>
<evidence type="ECO:0000256" key="3">
    <source>
        <dbReference type="ARBA" id="ARBA00022737"/>
    </source>
</evidence>
<comment type="subcellular location">
    <subcellularLocation>
        <location evidence="1">Membrane</location>
    </subcellularLocation>
</comment>
<comment type="caution">
    <text evidence="7">The sequence shown here is derived from an EMBL/GenBank/DDBJ whole genome shotgun (WGS) entry which is preliminary data.</text>
</comment>
<dbReference type="EMBL" id="BLXT01002484">
    <property type="protein sequence ID" value="GFN94983.1"/>
    <property type="molecule type" value="Genomic_DNA"/>
</dbReference>
<proteinExistence type="predicted"/>
<evidence type="ECO:0000256" key="1">
    <source>
        <dbReference type="ARBA" id="ARBA00004370"/>
    </source>
</evidence>
<dbReference type="PANTHER" id="PTHR46730">
    <property type="entry name" value="POLYCYSTIN-1"/>
    <property type="match status" value="1"/>
</dbReference>
<evidence type="ECO:0000256" key="2">
    <source>
        <dbReference type="ARBA" id="ARBA00022692"/>
    </source>
</evidence>
<dbReference type="GO" id="GO:0005261">
    <property type="term" value="F:monoatomic cation channel activity"/>
    <property type="evidence" value="ECO:0007669"/>
    <property type="project" value="TreeGrafter"/>
</dbReference>
<keyword evidence="2" id="KW-0812">Transmembrane</keyword>
<keyword evidence="8" id="KW-1185">Reference proteome</keyword>
<evidence type="ECO:0000256" key="4">
    <source>
        <dbReference type="ARBA" id="ARBA00022989"/>
    </source>
</evidence>
<sequence>MDTFADEAFVGESSTYFQVVASDLIGVMVEGGMTAISVGTAQDYTLEPLVYSLDPDVDPVDPQNIAVVSWYCDVLDPFDPVDSVCQSYRTASGSTLTIEGSRLIDGRTYIITANLQKDSRTATAELQVTIQGVFVPAASILCDPSTVCYKRKEGYTVLESSRVSLHCKCDTCRSSAQYLWTIYIRDYRWPNEWRRLKSTDMLSGRSIGKANLMHIIYCVGIKKISNPSRVGH</sequence>
<evidence type="ECO:0000256" key="5">
    <source>
        <dbReference type="ARBA" id="ARBA00023136"/>
    </source>
</evidence>
<dbReference type="PANTHER" id="PTHR46730:SF1">
    <property type="entry name" value="PLAT DOMAIN-CONTAINING PROTEIN"/>
    <property type="match status" value="1"/>
</dbReference>